<keyword evidence="4" id="KW-1185">Reference proteome</keyword>
<feature type="signal peptide" evidence="1">
    <location>
        <begin position="1"/>
        <end position="22"/>
    </location>
</feature>
<name>A0AAW1UG90_9CUCU</name>
<dbReference type="EMBL" id="JARQZJ010000061">
    <property type="protein sequence ID" value="KAK9878821.1"/>
    <property type="molecule type" value="Genomic_DNA"/>
</dbReference>
<comment type="caution">
    <text evidence="3">The sequence shown here is derived from an EMBL/GenBank/DDBJ whole genome shotgun (WGS) entry which is preliminary data.</text>
</comment>
<feature type="domain" description="Nose resistant-to-fluoxetine protein N-terminal" evidence="2">
    <location>
        <begin position="48"/>
        <end position="150"/>
    </location>
</feature>
<gene>
    <name evidence="3" type="ORF">WA026_003656</name>
</gene>
<evidence type="ECO:0000313" key="3">
    <source>
        <dbReference type="EMBL" id="KAK9878821.1"/>
    </source>
</evidence>
<proteinExistence type="predicted"/>
<sequence length="164" mass="18671">MRRSISLLLVVIISLRCSKVLGFSEKLSGESILYGLSSLTENITKDEGSKCFEDMKVLYKGVENKHLWALKVLDASGHPETGFIYGNNLWIGSRSHCMDISNKKPLEINHAKIKHVAPTPFDFPSYALKFVKIFLKHNNTFTTTHSTTIRFHNSSWFMCSPKLY</sequence>
<evidence type="ECO:0000256" key="1">
    <source>
        <dbReference type="SAM" id="SignalP"/>
    </source>
</evidence>
<dbReference type="Proteomes" id="UP001431783">
    <property type="component" value="Unassembled WGS sequence"/>
</dbReference>
<keyword evidence="1" id="KW-0732">Signal</keyword>
<dbReference type="Pfam" id="PF20146">
    <property type="entry name" value="NRF"/>
    <property type="match status" value="1"/>
</dbReference>
<accession>A0AAW1UG90</accession>
<organism evidence="3 4">
    <name type="scientific">Henosepilachna vigintioctopunctata</name>
    <dbReference type="NCBI Taxonomy" id="420089"/>
    <lineage>
        <taxon>Eukaryota</taxon>
        <taxon>Metazoa</taxon>
        <taxon>Ecdysozoa</taxon>
        <taxon>Arthropoda</taxon>
        <taxon>Hexapoda</taxon>
        <taxon>Insecta</taxon>
        <taxon>Pterygota</taxon>
        <taxon>Neoptera</taxon>
        <taxon>Endopterygota</taxon>
        <taxon>Coleoptera</taxon>
        <taxon>Polyphaga</taxon>
        <taxon>Cucujiformia</taxon>
        <taxon>Coccinelloidea</taxon>
        <taxon>Coccinellidae</taxon>
        <taxon>Epilachninae</taxon>
        <taxon>Epilachnini</taxon>
        <taxon>Henosepilachna</taxon>
    </lineage>
</organism>
<dbReference type="SMART" id="SM00703">
    <property type="entry name" value="NRF"/>
    <property type="match status" value="1"/>
</dbReference>
<evidence type="ECO:0000259" key="2">
    <source>
        <dbReference type="SMART" id="SM00703"/>
    </source>
</evidence>
<protein>
    <recommendedName>
        <fullName evidence="2">Nose resistant-to-fluoxetine protein N-terminal domain-containing protein</fullName>
    </recommendedName>
</protein>
<dbReference type="InterPro" id="IPR006621">
    <property type="entry name" value="Nose-resist-to-fluoxetine_N"/>
</dbReference>
<reference evidence="3 4" key="1">
    <citation type="submission" date="2023-03" db="EMBL/GenBank/DDBJ databases">
        <title>Genome insight into feeding habits of ladybird beetles.</title>
        <authorList>
            <person name="Li H.-S."/>
            <person name="Huang Y.-H."/>
            <person name="Pang H."/>
        </authorList>
    </citation>
    <scope>NUCLEOTIDE SEQUENCE [LARGE SCALE GENOMIC DNA]</scope>
    <source>
        <strain evidence="3">SYSU_2023b</strain>
        <tissue evidence="3">Whole body</tissue>
    </source>
</reference>
<feature type="chain" id="PRO_5043598313" description="Nose resistant-to-fluoxetine protein N-terminal domain-containing protein" evidence="1">
    <location>
        <begin position="23"/>
        <end position="164"/>
    </location>
</feature>
<evidence type="ECO:0000313" key="4">
    <source>
        <dbReference type="Proteomes" id="UP001431783"/>
    </source>
</evidence>
<dbReference type="AlphaFoldDB" id="A0AAW1UG90"/>